<gene>
    <name evidence="3" type="ORF">SPHINGO8BC_50745</name>
</gene>
<feature type="signal peptide" evidence="1">
    <location>
        <begin position="1"/>
        <end position="22"/>
    </location>
</feature>
<dbReference type="InterPro" id="IPR039448">
    <property type="entry name" value="Beta_helix"/>
</dbReference>
<organism evidence="3 4">
    <name type="scientific">Sphingobacterium multivorum</name>
    <dbReference type="NCBI Taxonomy" id="28454"/>
    <lineage>
        <taxon>Bacteria</taxon>
        <taxon>Pseudomonadati</taxon>
        <taxon>Bacteroidota</taxon>
        <taxon>Sphingobacteriia</taxon>
        <taxon>Sphingobacteriales</taxon>
        <taxon>Sphingobacteriaceae</taxon>
        <taxon>Sphingobacterium</taxon>
    </lineage>
</organism>
<evidence type="ECO:0000313" key="4">
    <source>
        <dbReference type="Proteomes" id="UP000432350"/>
    </source>
</evidence>
<accession>A0A654CCW3</accession>
<dbReference type="Proteomes" id="UP000432350">
    <property type="component" value="Unassembled WGS sequence"/>
</dbReference>
<dbReference type="Gene3D" id="2.160.20.10">
    <property type="entry name" value="Single-stranded right-handed beta-helix, Pectin lyase-like"/>
    <property type="match status" value="1"/>
</dbReference>
<dbReference type="PROSITE" id="PS51257">
    <property type="entry name" value="PROKAR_LIPOPROTEIN"/>
    <property type="match status" value="1"/>
</dbReference>
<protein>
    <submittedName>
        <fullName evidence="3">Parallel beta-helix repeat-containing protein</fullName>
    </submittedName>
</protein>
<dbReference type="NCBIfam" id="TIGR03805">
    <property type="entry name" value="beta_helix_1"/>
    <property type="match status" value="1"/>
</dbReference>
<dbReference type="RefSeq" id="WP_115049641.1">
    <property type="nucleotide sequence ID" value="NZ_CP068086.1"/>
</dbReference>
<proteinExistence type="predicted"/>
<dbReference type="AlphaFoldDB" id="A0A654CCW3"/>
<dbReference type="Pfam" id="PF13229">
    <property type="entry name" value="Beta_helix"/>
    <property type="match status" value="1"/>
</dbReference>
<name>A0A654CCW3_SPHMU</name>
<dbReference type="InterPro" id="IPR011050">
    <property type="entry name" value="Pectin_lyase_fold/virulence"/>
</dbReference>
<feature type="domain" description="Right handed beta helix" evidence="2">
    <location>
        <begin position="56"/>
        <end position="198"/>
    </location>
</feature>
<keyword evidence="1" id="KW-0732">Signal</keyword>
<reference evidence="3 4" key="1">
    <citation type="submission" date="2019-10" db="EMBL/GenBank/DDBJ databases">
        <authorList>
            <person name="Karimi E."/>
        </authorList>
    </citation>
    <scope>NUCLEOTIDE SEQUENCE [LARGE SCALE GENOMIC DNA]</scope>
    <source>
        <strain evidence="3">Sphingobacterium sp. 8BC</strain>
    </source>
</reference>
<sequence>MKRYLKQLIGIAVTALLMYSCADQSKDSYKVLTFTPGQEEAIEEAFLSIKDSTNIVLKAGKYSFDNLSIAQVNHIKIEGEGYDKTIIDFSGQTQGGEGIRVTDVKGLTIGNMTIRDSKGDLLKINNSQDVVISNLHSIWSSADSTSGGYGIYPVLCKNVLVENCYAEGASDAGIYVGQTKGVIVRKCKATKNVAGCEIKIQQMLKFMIMNSMEIQPDF</sequence>
<dbReference type="SUPFAM" id="SSF51126">
    <property type="entry name" value="Pectin lyase-like"/>
    <property type="match status" value="1"/>
</dbReference>
<evidence type="ECO:0000259" key="2">
    <source>
        <dbReference type="Pfam" id="PF13229"/>
    </source>
</evidence>
<evidence type="ECO:0000256" key="1">
    <source>
        <dbReference type="SAM" id="SignalP"/>
    </source>
</evidence>
<dbReference type="EMBL" id="CABWMV010000024">
    <property type="protein sequence ID" value="VXC89829.1"/>
    <property type="molecule type" value="Genomic_DNA"/>
</dbReference>
<feature type="chain" id="PRO_5024914622" evidence="1">
    <location>
        <begin position="23"/>
        <end position="218"/>
    </location>
</feature>
<evidence type="ECO:0000313" key="3">
    <source>
        <dbReference type="EMBL" id="VXC89829.1"/>
    </source>
</evidence>
<dbReference type="InterPro" id="IPR022442">
    <property type="entry name" value="SO_2930-like_dom"/>
</dbReference>
<dbReference type="InterPro" id="IPR012334">
    <property type="entry name" value="Pectin_lyas_fold"/>
</dbReference>